<feature type="chain" id="PRO_5010172521" evidence="1">
    <location>
        <begin position="26"/>
        <end position="229"/>
    </location>
</feature>
<dbReference type="RefSeq" id="WP_074686587.1">
    <property type="nucleotide sequence ID" value="NZ_FNNF01000021.1"/>
</dbReference>
<dbReference type="STRING" id="1630.SAMN05216514_11721"/>
<keyword evidence="1" id="KW-0732">Signal</keyword>
<organism evidence="2 3">
    <name type="scientific">Kandleria vitulina</name>
    <dbReference type="NCBI Taxonomy" id="1630"/>
    <lineage>
        <taxon>Bacteria</taxon>
        <taxon>Bacillati</taxon>
        <taxon>Bacillota</taxon>
        <taxon>Erysipelotrichia</taxon>
        <taxon>Erysipelotrichales</taxon>
        <taxon>Coprobacillaceae</taxon>
        <taxon>Kandleria</taxon>
    </lineage>
</organism>
<reference evidence="2 3" key="1">
    <citation type="submission" date="2016-10" db="EMBL/GenBank/DDBJ databases">
        <authorList>
            <person name="de Groot N.N."/>
        </authorList>
    </citation>
    <scope>NUCLEOTIDE SEQUENCE [LARGE SCALE GENOMIC DNA]</scope>
    <source>
        <strain evidence="2 3">S3b</strain>
    </source>
</reference>
<dbReference type="Proteomes" id="UP000182429">
    <property type="component" value="Unassembled WGS sequence"/>
</dbReference>
<dbReference type="AlphaFoldDB" id="A0A1H2UIP8"/>
<evidence type="ECO:0000256" key="1">
    <source>
        <dbReference type="SAM" id="SignalP"/>
    </source>
</evidence>
<evidence type="ECO:0000313" key="3">
    <source>
        <dbReference type="Proteomes" id="UP000182429"/>
    </source>
</evidence>
<name>A0A1H2UIP8_9FIRM</name>
<proteinExistence type="predicted"/>
<gene>
    <name evidence="2" type="ORF">SAMN04487759_1211</name>
</gene>
<feature type="signal peptide" evidence="1">
    <location>
        <begin position="1"/>
        <end position="25"/>
    </location>
</feature>
<dbReference type="EMBL" id="FNNF01000021">
    <property type="protein sequence ID" value="SDW55404.1"/>
    <property type="molecule type" value="Genomic_DNA"/>
</dbReference>
<sequence length="229" mass="26385">MLVKKILCTFLFAFMCFSSVNSVNAAGKNKILVVKSLGNFEDESYEHVAYSKNVNKKKIASRDKRIKGISYNNKTNTLTLKNFKTKRYGLYIDVSRNMTIKLIGKCSMKNLDIWGSYDKRYVVKVTASKKATLVVNPNKKKWERLQLVQCRLALKKKAVIKVLHSKSTSRYSRPIDSLTMSPTQSNIIGKINGKKPSRLMKVYTAYRENDPHKVDFYEHYYNKTATITK</sequence>
<accession>A0A1H2UIP8</accession>
<protein>
    <submittedName>
        <fullName evidence="2">Uncharacterized protein</fullName>
    </submittedName>
</protein>
<evidence type="ECO:0000313" key="2">
    <source>
        <dbReference type="EMBL" id="SDW55404.1"/>
    </source>
</evidence>